<feature type="region of interest" description="Disordered" evidence="1">
    <location>
        <begin position="234"/>
        <end position="267"/>
    </location>
</feature>
<feature type="compositionally biased region" description="Acidic residues" evidence="1">
    <location>
        <begin position="234"/>
        <end position="250"/>
    </location>
</feature>
<comment type="caution">
    <text evidence="2">The sequence shown here is derived from an EMBL/GenBank/DDBJ whole genome shotgun (WGS) entry which is preliminary data.</text>
</comment>
<proteinExistence type="predicted"/>
<feature type="compositionally biased region" description="Basic and acidic residues" evidence="1">
    <location>
        <begin position="251"/>
        <end position="267"/>
    </location>
</feature>
<evidence type="ECO:0000313" key="2">
    <source>
        <dbReference type="EMBL" id="GGL89916.1"/>
    </source>
</evidence>
<dbReference type="Proteomes" id="UP000639973">
    <property type="component" value="Unassembled WGS sequence"/>
</dbReference>
<accession>A0ABQ2GDQ8</accession>
<reference evidence="3" key="1">
    <citation type="journal article" date="2019" name="Int. J. Syst. Evol. Microbiol.">
        <title>The Global Catalogue of Microorganisms (GCM) 10K type strain sequencing project: providing services to taxonomists for standard genome sequencing and annotation.</title>
        <authorList>
            <consortium name="The Broad Institute Genomics Platform"/>
            <consortium name="The Broad Institute Genome Sequencing Center for Infectious Disease"/>
            <person name="Wu L."/>
            <person name="Ma J."/>
        </authorList>
    </citation>
    <scope>NUCLEOTIDE SEQUENCE [LARGE SCALE GENOMIC DNA]</scope>
    <source>
        <strain evidence="3">JCM 15442</strain>
    </source>
</reference>
<dbReference type="EMBL" id="BMOL01000017">
    <property type="protein sequence ID" value="GGL89916.1"/>
    <property type="molecule type" value="Genomic_DNA"/>
</dbReference>
<name>A0ABQ2GDQ8_9DEIO</name>
<gene>
    <name evidence="2" type="ORF">GCM10010840_29900</name>
</gene>
<evidence type="ECO:0000313" key="3">
    <source>
        <dbReference type="Proteomes" id="UP000639973"/>
    </source>
</evidence>
<dbReference type="RefSeq" id="WP_188973367.1">
    <property type="nucleotide sequence ID" value="NZ_BMOL01000017.1"/>
</dbReference>
<evidence type="ECO:0000256" key="1">
    <source>
        <dbReference type="SAM" id="MobiDB-lite"/>
    </source>
</evidence>
<sequence>MLNRDVEALSVQERSDVLLDLLKVNRMVTSGQLERWGLAEAAGRLGLPSRLQSVRTQVTQPSSLRNLRFVGTDERLLRRPERELKHWAALSEVWWTMWLGKHGVWEVLDGRGREGRRMPDARVSGLWWEPWAIEIDCGYDKPQIQRKLLGIAEAGYRRVVWATTVHDRVRRVGWLIDDLWRDGKLTGLEEYEIRFCNFWISQDPYQNRPRCYKRNDFFGQRQVILELAYGDVGEDDGGWQEEDEVSEDDLQDGHAWEGEDAYEDKRVWQDHEDWSDGELE</sequence>
<organism evidence="2 3">
    <name type="scientific">Deinococcus aerolatus</name>
    <dbReference type="NCBI Taxonomy" id="522487"/>
    <lineage>
        <taxon>Bacteria</taxon>
        <taxon>Thermotogati</taxon>
        <taxon>Deinococcota</taxon>
        <taxon>Deinococci</taxon>
        <taxon>Deinococcales</taxon>
        <taxon>Deinococcaceae</taxon>
        <taxon>Deinococcus</taxon>
    </lineage>
</organism>
<protein>
    <submittedName>
        <fullName evidence="2">Uncharacterized protein</fullName>
    </submittedName>
</protein>
<keyword evidence="3" id="KW-1185">Reference proteome</keyword>